<feature type="transmembrane region" description="Helical" evidence="2">
    <location>
        <begin position="89"/>
        <end position="108"/>
    </location>
</feature>
<protein>
    <submittedName>
        <fullName evidence="3">Uncharacterized protein</fullName>
    </submittedName>
</protein>
<feature type="transmembrane region" description="Helical" evidence="2">
    <location>
        <begin position="181"/>
        <end position="204"/>
    </location>
</feature>
<feature type="transmembrane region" description="Helical" evidence="2">
    <location>
        <begin position="154"/>
        <end position="175"/>
    </location>
</feature>
<dbReference type="GeneID" id="93861247"/>
<evidence type="ECO:0000313" key="3">
    <source>
        <dbReference type="EMBL" id="BAV87543.1"/>
    </source>
</evidence>
<gene>
    <name evidence="3" type="ORF">RA11412_1244</name>
</gene>
<dbReference type="SUPFAM" id="SSF103473">
    <property type="entry name" value="MFS general substrate transporter"/>
    <property type="match status" value="1"/>
</dbReference>
<keyword evidence="4" id="KW-1185">Reference proteome</keyword>
<sequence>MNDKTSKNEAASQGDREESAGFPASEAGTAGRPEKEPQALKPARTTPENGETVKQPAPKKPEQKTKLEQKPQTLEDAAKPQNRGLFRSVVGLYGVAIIAYAAWQVVAGTQAAPDSAAVAVNPSIESNYAFLAAVYAGVGIAFLFIAWKFKWANMLVLACLVVFLGGVGRIISWASHGTPHWSLIVLMVTDLVIPPCLLVWYAWINKSNTIRQQMLSASRV</sequence>
<keyword evidence="2" id="KW-1133">Transmembrane helix</keyword>
<accession>A0A2Z5QYV9</accession>
<keyword evidence="2" id="KW-0472">Membrane</keyword>
<feature type="transmembrane region" description="Helical" evidence="2">
    <location>
        <begin position="128"/>
        <end position="147"/>
    </location>
</feature>
<reference evidence="3 4" key="1">
    <citation type="submission" date="2016-10" db="EMBL/GenBank/DDBJ databases">
        <title>Genome sequence of Rothia aeria strain JCM11412.</title>
        <authorList>
            <person name="Nambu T."/>
        </authorList>
    </citation>
    <scope>NUCLEOTIDE SEQUENCE [LARGE SCALE GENOMIC DNA]</scope>
    <source>
        <strain evidence="3 4">JCM 11412</strain>
    </source>
</reference>
<dbReference type="EMBL" id="AP017895">
    <property type="protein sequence ID" value="BAV87543.1"/>
    <property type="molecule type" value="Genomic_DNA"/>
</dbReference>
<dbReference type="RefSeq" id="WP_128087587.1">
    <property type="nucleotide sequence ID" value="NZ_CBDEQU010000006.1"/>
</dbReference>
<organism evidence="3 4">
    <name type="scientific">Rothia aeria</name>
    <dbReference type="NCBI Taxonomy" id="172042"/>
    <lineage>
        <taxon>Bacteria</taxon>
        <taxon>Bacillati</taxon>
        <taxon>Actinomycetota</taxon>
        <taxon>Actinomycetes</taxon>
        <taxon>Micrococcales</taxon>
        <taxon>Micrococcaceae</taxon>
        <taxon>Rothia</taxon>
    </lineage>
</organism>
<evidence type="ECO:0000256" key="1">
    <source>
        <dbReference type="SAM" id="MobiDB-lite"/>
    </source>
</evidence>
<dbReference type="InterPro" id="IPR036259">
    <property type="entry name" value="MFS_trans_sf"/>
</dbReference>
<evidence type="ECO:0000313" key="4">
    <source>
        <dbReference type="Proteomes" id="UP000250241"/>
    </source>
</evidence>
<feature type="compositionally biased region" description="Basic and acidic residues" evidence="1">
    <location>
        <begin position="59"/>
        <end position="69"/>
    </location>
</feature>
<proteinExistence type="predicted"/>
<dbReference type="Proteomes" id="UP000250241">
    <property type="component" value="Chromosome"/>
</dbReference>
<feature type="region of interest" description="Disordered" evidence="1">
    <location>
        <begin position="1"/>
        <end position="78"/>
    </location>
</feature>
<evidence type="ECO:0000256" key="2">
    <source>
        <dbReference type="SAM" id="Phobius"/>
    </source>
</evidence>
<dbReference type="Pfam" id="PF14248">
    <property type="entry name" value="DUF4345"/>
    <property type="match status" value="1"/>
</dbReference>
<keyword evidence="2" id="KW-0812">Transmembrane</keyword>
<dbReference type="InterPro" id="IPR025597">
    <property type="entry name" value="DUF4345"/>
</dbReference>
<dbReference type="AlphaFoldDB" id="A0A2Z5QYV9"/>
<dbReference type="KEGG" id="raj:RA11412_1244"/>
<name>A0A2Z5QYV9_9MICC</name>